<dbReference type="Pfam" id="PF13347">
    <property type="entry name" value="MFS_2"/>
    <property type="match status" value="1"/>
</dbReference>
<dbReference type="SUPFAM" id="SSF103473">
    <property type="entry name" value="MFS general substrate transporter"/>
    <property type="match status" value="1"/>
</dbReference>
<accession>A0AAV5SQN7</accession>
<dbReference type="Proteomes" id="UP001432027">
    <property type="component" value="Unassembled WGS sequence"/>
</dbReference>
<keyword evidence="1" id="KW-0812">Transmembrane</keyword>
<evidence type="ECO:0008006" key="4">
    <source>
        <dbReference type="Google" id="ProtNLM"/>
    </source>
</evidence>
<dbReference type="InterPro" id="IPR036259">
    <property type="entry name" value="MFS_trans_sf"/>
</dbReference>
<dbReference type="EMBL" id="BTSX01000002">
    <property type="protein sequence ID" value="GMS85340.1"/>
    <property type="molecule type" value="Genomic_DNA"/>
</dbReference>
<dbReference type="InterPro" id="IPR040035">
    <property type="entry name" value="TMEM180"/>
</dbReference>
<proteinExistence type="predicted"/>
<name>A0AAV5SQN7_9BILA</name>
<gene>
    <name evidence="2" type="ORF">PENTCL1PPCAC_7515</name>
</gene>
<feature type="transmembrane region" description="Helical" evidence="1">
    <location>
        <begin position="107"/>
        <end position="126"/>
    </location>
</feature>
<feature type="non-terminal residue" evidence="2">
    <location>
        <position position="240"/>
    </location>
</feature>
<dbReference type="PANTHER" id="PTHR28658:SF2">
    <property type="entry name" value="TRANSMEMBRANE PROTEIN 180"/>
    <property type="match status" value="1"/>
</dbReference>
<dbReference type="Gene3D" id="1.20.1250.20">
    <property type="entry name" value="MFS general substrate transporter like domains"/>
    <property type="match status" value="1"/>
</dbReference>
<keyword evidence="1" id="KW-0472">Membrane</keyword>
<comment type="caution">
    <text evidence="2">The sequence shown here is derived from an EMBL/GenBank/DDBJ whole genome shotgun (WGS) entry which is preliminary data.</text>
</comment>
<sequence length="240" mass="27260">MSMSKLDEGFALAVLKEDEKKPRTFRDSKHFQPLMVAFLCFGFATFLSVYMLYYMKVFIDVYHISTGWIKIVQALFLVWNAVNDPMMGYLQDIGCCGMTWIMDRRKVILYTAPVFAFSYMIFWFPWSTTNTVVTGIHLLVGLFLFDTILTLVLSAYCGILVEACSKHSQRVRCVVYAELFLILGGSIIFPLNVFSDEAKNFGRFQVGCAVIAVIGALSMTGGAYFLPSRHTEEEIEMIKV</sequence>
<feature type="transmembrane region" description="Helical" evidence="1">
    <location>
        <begin position="34"/>
        <end position="55"/>
    </location>
</feature>
<feature type="transmembrane region" description="Helical" evidence="1">
    <location>
        <begin position="173"/>
        <end position="192"/>
    </location>
</feature>
<keyword evidence="1" id="KW-1133">Transmembrane helix</keyword>
<evidence type="ECO:0000256" key="1">
    <source>
        <dbReference type="SAM" id="Phobius"/>
    </source>
</evidence>
<dbReference type="PANTHER" id="PTHR28658">
    <property type="entry name" value="TRANSMEMBRANE PROTEIN 180"/>
    <property type="match status" value="1"/>
</dbReference>
<reference evidence="2" key="1">
    <citation type="submission" date="2023-10" db="EMBL/GenBank/DDBJ databases">
        <title>Genome assembly of Pristionchus species.</title>
        <authorList>
            <person name="Yoshida K."/>
            <person name="Sommer R.J."/>
        </authorList>
    </citation>
    <scope>NUCLEOTIDE SEQUENCE</scope>
    <source>
        <strain evidence="2">RS0144</strain>
    </source>
</reference>
<feature type="transmembrane region" description="Helical" evidence="1">
    <location>
        <begin position="138"/>
        <end position="161"/>
    </location>
</feature>
<dbReference type="AlphaFoldDB" id="A0AAV5SQN7"/>
<protein>
    <recommendedName>
        <fullName evidence="4">Membrane transporter</fullName>
    </recommendedName>
</protein>
<keyword evidence="3" id="KW-1185">Reference proteome</keyword>
<evidence type="ECO:0000313" key="2">
    <source>
        <dbReference type="EMBL" id="GMS85340.1"/>
    </source>
</evidence>
<organism evidence="2 3">
    <name type="scientific">Pristionchus entomophagus</name>
    <dbReference type="NCBI Taxonomy" id="358040"/>
    <lineage>
        <taxon>Eukaryota</taxon>
        <taxon>Metazoa</taxon>
        <taxon>Ecdysozoa</taxon>
        <taxon>Nematoda</taxon>
        <taxon>Chromadorea</taxon>
        <taxon>Rhabditida</taxon>
        <taxon>Rhabditina</taxon>
        <taxon>Diplogasteromorpha</taxon>
        <taxon>Diplogasteroidea</taxon>
        <taxon>Neodiplogasteridae</taxon>
        <taxon>Pristionchus</taxon>
    </lineage>
</organism>
<feature type="transmembrane region" description="Helical" evidence="1">
    <location>
        <begin position="204"/>
        <end position="226"/>
    </location>
</feature>
<evidence type="ECO:0000313" key="3">
    <source>
        <dbReference type="Proteomes" id="UP001432027"/>
    </source>
</evidence>